<evidence type="ECO:0000313" key="2">
    <source>
        <dbReference type="EMBL" id="MEL1264288.1"/>
    </source>
</evidence>
<comment type="caution">
    <text evidence="2">The sequence shown here is derived from an EMBL/GenBank/DDBJ whole genome shotgun (WGS) entry which is preliminary data.</text>
</comment>
<evidence type="ECO:0000313" key="3">
    <source>
        <dbReference type="Proteomes" id="UP001459204"/>
    </source>
</evidence>
<dbReference type="InterPro" id="IPR058511">
    <property type="entry name" value="DUF8198"/>
</dbReference>
<dbReference type="Pfam" id="PF26621">
    <property type="entry name" value="DUF8198"/>
    <property type="match status" value="1"/>
</dbReference>
<gene>
    <name evidence="2" type="ORF">AAD027_07880</name>
</gene>
<name>A0ABU9J0N3_9GAMM</name>
<accession>A0ABU9J0N3</accession>
<organism evidence="2 3">
    <name type="scientific">Pseudoxanthomonas putridarboris</name>
    <dbReference type="NCBI Taxonomy" id="752605"/>
    <lineage>
        <taxon>Bacteria</taxon>
        <taxon>Pseudomonadati</taxon>
        <taxon>Pseudomonadota</taxon>
        <taxon>Gammaproteobacteria</taxon>
        <taxon>Lysobacterales</taxon>
        <taxon>Lysobacteraceae</taxon>
        <taxon>Pseudoxanthomonas</taxon>
    </lineage>
</organism>
<dbReference type="NCBIfam" id="NF047641">
    <property type="entry name" value="FFLEE_fam"/>
    <property type="match status" value="1"/>
</dbReference>
<protein>
    <recommendedName>
        <fullName evidence="1">DUF8198 domain-containing protein</fullName>
    </recommendedName>
</protein>
<dbReference type="Proteomes" id="UP001459204">
    <property type="component" value="Unassembled WGS sequence"/>
</dbReference>
<dbReference type="InterPro" id="IPR058063">
    <property type="entry name" value="FFLEE_fam"/>
</dbReference>
<reference evidence="2 3" key="1">
    <citation type="submission" date="2024-04" db="EMBL/GenBank/DDBJ databases">
        <title>Draft genome sequence of Pseudoxanthomonas putridarboris WD12.</title>
        <authorList>
            <person name="Oh J."/>
        </authorList>
    </citation>
    <scope>NUCLEOTIDE SEQUENCE [LARGE SCALE GENOMIC DNA]</scope>
    <source>
        <strain evidence="2 3">WD12</strain>
    </source>
</reference>
<keyword evidence="3" id="KW-1185">Reference proteome</keyword>
<dbReference type="EMBL" id="JBBWWT010000003">
    <property type="protein sequence ID" value="MEL1264288.1"/>
    <property type="molecule type" value="Genomic_DNA"/>
</dbReference>
<evidence type="ECO:0000259" key="1">
    <source>
        <dbReference type="Pfam" id="PF26621"/>
    </source>
</evidence>
<feature type="domain" description="DUF8198" evidence="1">
    <location>
        <begin position="21"/>
        <end position="234"/>
    </location>
</feature>
<proteinExistence type="predicted"/>
<dbReference type="RefSeq" id="WP_341725480.1">
    <property type="nucleotide sequence ID" value="NZ_JBBWWT010000003.1"/>
</dbReference>
<sequence length="236" mass="26576">MARNPLVERLGRRLRWHQSLHDPQQEPRNRLRWLPELRRWQAERLEASFEHFLNDPKRRAAALFFLTDVYGDHDFSGRDANVAKVMPMMQRLLPAAVLHTVADGIELGALTHALDVRMAEALQRIAPGRRKLDAELYAKAYREVGHPRLRRHQIDLIAEVGVGLARAVKTPGVATLLKLSRGPAKATGLGDLQGFLERGFAAFAALGDGKAFVRDIEEAEREVSRRLFAGEPDPFA</sequence>